<protein>
    <recommendedName>
        <fullName evidence="1">EAL domain-containing protein</fullName>
    </recommendedName>
</protein>
<reference evidence="2" key="1">
    <citation type="submission" date="2020-02" db="EMBL/GenBank/DDBJ databases">
        <authorList>
            <person name="Meier V. D."/>
        </authorList>
    </citation>
    <scope>NUCLEOTIDE SEQUENCE</scope>
    <source>
        <strain evidence="2">AVDCRST_MAG40</strain>
    </source>
</reference>
<feature type="non-terminal residue" evidence="2">
    <location>
        <position position="1"/>
    </location>
</feature>
<proteinExistence type="predicted"/>
<feature type="domain" description="EAL" evidence="1">
    <location>
        <begin position="1"/>
        <end position="24"/>
    </location>
</feature>
<dbReference type="AlphaFoldDB" id="A0A6J4L4Z6"/>
<dbReference type="InterPro" id="IPR001633">
    <property type="entry name" value="EAL_dom"/>
</dbReference>
<evidence type="ECO:0000259" key="1">
    <source>
        <dbReference type="PROSITE" id="PS50883"/>
    </source>
</evidence>
<evidence type="ECO:0000313" key="2">
    <source>
        <dbReference type="EMBL" id="CAA9323058.1"/>
    </source>
</evidence>
<accession>A0A6J4L4Z6</accession>
<sequence>EFETVQGLGVHLVQGFYLHRPGRL</sequence>
<gene>
    <name evidence="2" type="ORF">AVDCRST_MAG40-1558</name>
</gene>
<organism evidence="2">
    <name type="scientific">uncultured Gemmatimonadaceae bacterium</name>
    <dbReference type="NCBI Taxonomy" id="246130"/>
    <lineage>
        <taxon>Bacteria</taxon>
        <taxon>Pseudomonadati</taxon>
        <taxon>Gemmatimonadota</taxon>
        <taxon>Gemmatimonadia</taxon>
        <taxon>Gemmatimonadales</taxon>
        <taxon>Gemmatimonadaceae</taxon>
        <taxon>environmental samples</taxon>
    </lineage>
</organism>
<name>A0A6J4L4Z6_9BACT</name>
<dbReference type="PROSITE" id="PS50883">
    <property type="entry name" value="EAL"/>
    <property type="match status" value="1"/>
</dbReference>
<dbReference type="EMBL" id="CADCTX010000489">
    <property type="protein sequence ID" value="CAA9323058.1"/>
    <property type="molecule type" value="Genomic_DNA"/>
</dbReference>